<evidence type="ECO:0000313" key="5">
    <source>
        <dbReference type="Proteomes" id="UP000501063"/>
    </source>
</evidence>
<keyword evidence="2" id="KW-1277">Toxin-antitoxin system</keyword>
<dbReference type="InterPro" id="IPR035093">
    <property type="entry name" value="RelE/ParE_toxin_dom_sf"/>
</dbReference>
<protein>
    <submittedName>
        <fullName evidence="4">Type II toxin-antitoxin system RelE/ParE family toxin</fullName>
    </submittedName>
</protein>
<evidence type="ECO:0000256" key="2">
    <source>
        <dbReference type="ARBA" id="ARBA00022649"/>
    </source>
</evidence>
<proteinExistence type="inferred from homology"/>
<dbReference type="KEGG" id="pnt:G5B91_26895"/>
<dbReference type="EMBL" id="CP049140">
    <property type="protein sequence ID" value="QIE89692.1"/>
    <property type="molecule type" value="Genomic_DNA"/>
</dbReference>
<dbReference type="Gene3D" id="3.30.2310.20">
    <property type="entry name" value="RelE-like"/>
    <property type="match status" value="1"/>
</dbReference>
<sequence length="95" mass="10926">MRVIYAPAALRDLDRLRRFLRETNPTAARRAGQIILQATQALGAYPQMGRLIDDLPIEFREWPIDFGDSGYIARYHIDGETLVILAIRHQREAGY</sequence>
<keyword evidence="6" id="KW-1185">Reference proteome</keyword>
<dbReference type="Proteomes" id="UP000501063">
    <property type="component" value="Chromosome"/>
</dbReference>
<evidence type="ECO:0000313" key="6">
    <source>
        <dbReference type="Proteomes" id="UP000608450"/>
    </source>
</evidence>
<evidence type="ECO:0000313" key="4">
    <source>
        <dbReference type="EMBL" id="QIE89692.1"/>
    </source>
</evidence>
<dbReference type="AlphaFoldDB" id="A0A6G6J352"/>
<reference evidence="4 5" key="1">
    <citation type="submission" date="2020-02" db="EMBL/GenBank/DDBJ databases">
        <title>Integrative conjugative elements (ICEs) and plasmids drive adaptation of Pseudomonas nitroreducens strain HBP1 to wastewater environment.</title>
        <authorList>
            <person name="Sentchilo V."/>
            <person name="Carraro N."/>
            <person name="Bertelli C."/>
            <person name="van der Meer J.R."/>
        </authorList>
    </citation>
    <scope>NUCLEOTIDE SEQUENCE [LARGE SCALE GENOMIC DNA]</scope>
    <source>
        <strain evidence="4 5">HBP1</strain>
    </source>
</reference>
<comment type="similarity">
    <text evidence="1">Belongs to the RelE toxin family.</text>
</comment>
<reference evidence="3 6" key="2">
    <citation type="submission" date="2020-11" db="EMBL/GenBank/DDBJ databases">
        <title>Enhanced detection system for hospital associated transmission using whole genome sequencing surveillance.</title>
        <authorList>
            <person name="Harrison L.H."/>
            <person name="Van Tyne D."/>
            <person name="Marsh J.W."/>
            <person name="Griffith M.P."/>
            <person name="Snyder D.J."/>
            <person name="Cooper V.S."/>
            <person name="Mustapha M."/>
        </authorList>
    </citation>
    <scope>NUCLEOTIDE SEQUENCE [LARGE SCALE GENOMIC DNA]</scope>
    <source>
        <strain evidence="3 6">PSA00705</strain>
    </source>
</reference>
<name>A0A6G6J352_PSENT</name>
<evidence type="ECO:0000256" key="1">
    <source>
        <dbReference type="ARBA" id="ARBA00006226"/>
    </source>
</evidence>
<dbReference type="Pfam" id="PF05016">
    <property type="entry name" value="ParE_toxin"/>
    <property type="match status" value="1"/>
</dbReference>
<evidence type="ECO:0000313" key="3">
    <source>
        <dbReference type="EMBL" id="MBG6291816.1"/>
    </source>
</evidence>
<gene>
    <name evidence="4" type="ORF">G5B91_26895</name>
    <name evidence="3" type="ORF">I5I61_30540</name>
</gene>
<organism evidence="4 5">
    <name type="scientific">Pseudomonas nitroreducens</name>
    <dbReference type="NCBI Taxonomy" id="46680"/>
    <lineage>
        <taxon>Bacteria</taxon>
        <taxon>Pseudomonadati</taxon>
        <taxon>Pseudomonadota</taxon>
        <taxon>Gammaproteobacteria</taxon>
        <taxon>Pseudomonadales</taxon>
        <taxon>Pseudomonadaceae</taxon>
        <taxon>Pseudomonas</taxon>
    </lineage>
</organism>
<dbReference type="Proteomes" id="UP000608450">
    <property type="component" value="Unassembled WGS sequence"/>
</dbReference>
<dbReference type="RefSeq" id="WP_024762619.1">
    <property type="nucleotide sequence ID" value="NZ_CAUPXE010000004.1"/>
</dbReference>
<dbReference type="PANTHER" id="PTHR33755">
    <property type="entry name" value="TOXIN PARE1-RELATED"/>
    <property type="match status" value="1"/>
</dbReference>
<dbReference type="PANTHER" id="PTHR33755:SF7">
    <property type="entry name" value="TOXIN MODULE OF TOXIN-ANTITOXIN SYSTEM RELE_STBE FAMILY"/>
    <property type="match status" value="1"/>
</dbReference>
<dbReference type="InterPro" id="IPR051803">
    <property type="entry name" value="TA_system_RelE-like_toxin"/>
</dbReference>
<dbReference type="EMBL" id="JADTFC010000144">
    <property type="protein sequence ID" value="MBG6291816.1"/>
    <property type="molecule type" value="Genomic_DNA"/>
</dbReference>
<accession>A0A6G6J352</accession>
<dbReference type="InterPro" id="IPR007712">
    <property type="entry name" value="RelE/ParE_toxin"/>
</dbReference>